<name>A0ABV7A1F0_9BACI</name>
<dbReference type="Proteomes" id="UP001595387">
    <property type="component" value="Unassembled WGS sequence"/>
</dbReference>
<proteinExistence type="predicted"/>
<reference evidence="2" key="1">
    <citation type="journal article" date="2019" name="Int. J. Syst. Evol. Microbiol.">
        <title>The Global Catalogue of Microorganisms (GCM) 10K type strain sequencing project: providing services to taxonomists for standard genome sequencing and annotation.</title>
        <authorList>
            <consortium name="The Broad Institute Genomics Platform"/>
            <consortium name="The Broad Institute Genome Sequencing Center for Infectious Disease"/>
            <person name="Wu L."/>
            <person name="Ma J."/>
        </authorList>
    </citation>
    <scope>NUCLEOTIDE SEQUENCE [LARGE SCALE GENOMIC DNA]</scope>
    <source>
        <strain evidence="2">KCTC 13193</strain>
    </source>
</reference>
<evidence type="ECO:0000313" key="2">
    <source>
        <dbReference type="Proteomes" id="UP001595387"/>
    </source>
</evidence>
<dbReference type="RefSeq" id="WP_390301186.1">
    <property type="nucleotide sequence ID" value="NZ_JBHRRZ010000001.1"/>
</dbReference>
<accession>A0ABV7A1F0</accession>
<gene>
    <name evidence="1" type="ORF">ACFODW_00320</name>
</gene>
<keyword evidence="2" id="KW-1185">Reference proteome</keyword>
<protein>
    <submittedName>
        <fullName evidence="1">Uncharacterized protein</fullName>
    </submittedName>
</protein>
<evidence type="ECO:0000313" key="1">
    <source>
        <dbReference type="EMBL" id="MFC2946810.1"/>
    </source>
</evidence>
<sequence>MTNRVRGFQSGVFGRVSVNQLISHYDRKHVIIDESVMLIRLTKAFRYDLTDIELYDTVRGAWRIGDNREKVDYAFAVFDGIVHEVYKVEGWFKAGSTFNTRGRLDNESRWEFVGRIADDTMRSKYLRKSVEHYLTRGAQNPIKYVNVLDKSV</sequence>
<organism evidence="1 2">
    <name type="scientific">Virgibacillus sediminis</name>
    <dbReference type="NCBI Taxonomy" id="202260"/>
    <lineage>
        <taxon>Bacteria</taxon>
        <taxon>Bacillati</taxon>
        <taxon>Bacillota</taxon>
        <taxon>Bacilli</taxon>
        <taxon>Bacillales</taxon>
        <taxon>Bacillaceae</taxon>
        <taxon>Virgibacillus</taxon>
    </lineage>
</organism>
<comment type="caution">
    <text evidence="1">The sequence shown here is derived from an EMBL/GenBank/DDBJ whole genome shotgun (WGS) entry which is preliminary data.</text>
</comment>
<dbReference type="EMBL" id="JBHRRZ010000001">
    <property type="protein sequence ID" value="MFC2946810.1"/>
    <property type="molecule type" value="Genomic_DNA"/>
</dbReference>